<organism evidence="2">
    <name type="scientific">hydrothermal vent metagenome</name>
    <dbReference type="NCBI Taxonomy" id="652676"/>
    <lineage>
        <taxon>unclassified sequences</taxon>
        <taxon>metagenomes</taxon>
        <taxon>ecological metagenomes</taxon>
    </lineage>
</organism>
<keyword evidence="2" id="KW-0378">Hydrolase</keyword>
<dbReference type="EMBL" id="UOFR01000038">
    <property type="protein sequence ID" value="VAW96336.1"/>
    <property type="molecule type" value="Genomic_DNA"/>
</dbReference>
<sequence length="114" mass="12627">MSDCLFCKIVAGEIPSEFIYEDDDVLAFNDVNPQAPHHFLCIPKQHIATTNDLQNEQADIIGKLFLAAKSITQNLGVADDGYRLVMNCNRHGGQTVFHIHLHVLAGRAMSWPPG</sequence>
<dbReference type="Gene3D" id="3.30.428.10">
    <property type="entry name" value="HIT-like"/>
    <property type="match status" value="1"/>
</dbReference>
<dbReference type="Pfam" id="PF01230">
    <property type="entry name" value="HIT"/>
    <property type="match status" value="1"/>
</dbReference>
<dbReference type="PROSITE" id="PS00892">
    <property type="entry name" value="HIT_1"/>
    <property type="match status" value="1"/>
</dbReference>
<dbReference type="InterPro" id="IPR036265">
    <property type="entry name" value="HIT-like_sf"/>
</dbReference>
<dbReference type="GO" id="GO:0004081">
    <property type="term" value="F:bis(5'-nucleosyl)-tetraphosphatase (asymmetrical) activity"/>
    <property type="evidence" value="ECO:0007669"/>
    <property type="project" value="UniProtKB-EC"/>
</dbReference>
<dbReference type="EC" id="3.6.1.17" evidence="2"/>
<proteinExistence type="predicted"/>
<feature type="domain" description="HIT" evidence="1">
    <location>
        <begin position="5"/>
        <end position="114"/>
    </location>
</feature>
<dbReference type="InterPro" id="IPR011146">
    <property type="entry name" value="HIT-like"/>
</dbReference>
<protein>
    <submittedName>
        <fullName evidence="2">Bis(5'-nucleosyl)-tetraphosphatase (Asymmetrical)</fullName>
        <ecNumber evidence="2">3.6.1.17</ecNumber>
    </submittedName>
</protein>
<dbReference type="AlphaFoldDB" id="A0A3B1AUA1"/>
<dbReference type="InterPro" id="IPR019808">
    <property type="entry name" value="Histidine_triad_CS"/>
</dbReference>
<evidence type="ECO:0000259" key="1">
    <source>
        <dbReference type="PROSITE" id="PS51084"/>
    </source>
</evidence>
<dbReference type="PRINTS" id="PR00332">
    <property type="entry name" value="HISTRIAD"/>
</dbReference>
<dbReference type="InterPro" id="IPR001310">
    <property type="entry name" value="Histidine_triad_HIT"/>
</dbReference>
<gene>
    <name evidence="2" type="ORF">MNBD_GAMMA21-991</name>
</gene>
<dbReference type="SUPFAM" id="SSF54197">
    <property type="entry name" value="HIT-like"/>
    <property type="match status" value="1"/>
</dbReference>
<reference evidence="2" key="1">
    <citation type="submission" date="2018-06" db="EMBL/GenBank/DDBJ databases">
        <authorList>
            <person name="Zhirakovskaya E."/>
        </authorList>
    </citation>
    <scope>NUCLEOTIDE SEQUENCE</scope>
</reference>
<dbReference type="CDD" id="cd01276">
    <property type="entry name" value="PKCI_related"/>
    <property type="match status" value="1"/>
</dbReference>
<evidence type="ECO:0000313" key="2">
    <source>
        <dbReference type="EMBL" id="VAW96336.1"/>
    </source>
</evidence>
<dbReference type="PROSITE" id="PS51084">
    <property type="entry name" value="HIT_2"/>
    <property type="match status" value="1"/>
</dbReference>
<accession>A0A3B1AUA1</accession>
<name>A0A3B1AUA1_9ZZZZ</name>
<dbReference type="PANTHER" id="PTHR23089">
    <property type="entry name" value="HISTIDINE TRIAD HIT PROTEIN"/>
    <property type="match status" value="1"/>
</dbReference>